<dbReference type="SUPFAM" id="SSF63418">
    <property type="entry name" value="MurE/MurF N-terminal domain"/>
    <property type="match status" value="1"/>
</dbReference>
<dbReference type="SUPFAM" id="SSF53244">
    <property type="entry name" value="MurD-like peptide ligases, peptide-binding domain"/>
    <property type="match status" value="1"/>
</dbReference>
<dbReference type="eggNOG" id="COG0770">
    <property type="taxonomic scope" value="Bacteria"/>
</dbReference>
<sequence>MEPARTVSETQHRRRTCRRAAFGYGFSLAQNPVWSLDQVLLATGGRLWGDRTEAVFRLVSSDSRTIEAGDLFVALRGEKFDGHRFVAEVVRKGAAGLVLESPPEEPLPVPVVLVADTLQALGDLAHYRRMQMKGLKVLAITGSSGKTTVKEMTAAIMEQGRGRQRVLKTRGNLNNLIGLPLSLLAVDAHHQYAVLEMGMNRFGEIARMAEIAQPDIACITNVQEAHLAGLTDVAGVARAKGELFHGMRPWTTLVVNRDDPRVWRLAGKLPQRRITFGRKPGTTVRATRLRSRGEEGMSFTLTIADVTDYGGHGVSGHRVPQVVASGPAPRTSVRKPGRSPQDAVPCDRLLADGWQGRVHIAALGEHNVQNALAAAALALAAGVSPAEIVAGLEGYRPFAKRLRIQPFVAGLKLIDDSYNANPSSMLAALETVHNLRRNRKVVAILGDMLELGSHGPAAHRFIGEQVARLGFDYLLTVGEFAGETARAARRAGMDAGQVRACLDKKEVGAWLLEATAKGRLKNDDLVLLKASRGMQMETIIEALHHGREQR</sequence>
<dbReference type="KEGG" id="dak:DaAHT2_1484"/>
<feature type="region of interest" description="Disordered" evidence="11">
    <location>
        <begin position="319"/>
        <end position="344"/>
    </location>
</feature>
<proteinExistence type="inferred from homology"/>
<dbReference type="UniPathway" id="UPA00219"/>
<keyword evidence="6 10" id="KW-0133">Cell shape</keyword>
<dbReference type="InterPro" id="IPR013221">
    <property type="entry name" value="Mur_ligase_cen"/>
</dbReference>
<keyword evidence="16" id="KW-1185">Reference proteome</keyword>
<dbReference type="Proteomes" id="UP000001508">
    <property type="component" value="Chromosome"/>
</dbReference>
<dbReference type="Gene3D" id="3.40.1390.10">
    <property type="entry name" value="MurE/MurF, N-terminal domain"/>
    <property type="match status" value="1"/>
</dbReference>
<dbReference type="GO" id="GO:0005524">
    <property type="term" value="F:ATP binding"/>
    <property type="evidence" value="ECO:0007669"/>
    <property type="project" value="UniProtKB-UniRule"/>
</dbReference>
<dbReference type="AlphaFoldDB" id="D6Z3Q4"/>
<evidence type="ECO:0000256" key="11">
    <source>
        <dbReference type="SAM" id="MobiDB-lite"/>
    </source>
</evidence>
<dbReference type="Pfam" id="PF01225">
    <property type="entry name" value="Mur_ligase"/>
    <property type="match status" value="1"/>
</dbReference>
<dbReference type="GO" id="GO:0009252">
    <property type="term" value="P:peptidoglycan biosynthetic process"/>
    <property type="evidence" value="ECO:0007669"/>
    <property type="project" value="UniProtKB-UniRule"/>
</dbReference>
<dbReference type="FunCoup" id="D6Z3Q4">
    <property type="interactions" value="379"/>
</dbReference>
<evidence type="ECO:0000313" key="15">
    <source>
        <dbReference type="EMBL" id="ADH86179.1"/>
    </source>
</evidence>
<keyword evidence="5 10" id="KW-0067">ATP-binding</keyword>
<keyword evidence="2 10" id="KW-0436">Ligase</keyword>
<dbReference type="GO" id="GO:0047480">
    <property type="term" value="F:UDP-N-acetylmuramoyl-tripeptide-D-alanyl-D-alanine ligase activity"/>
    <property type="evidence" value="ECO:0007669"/>
    <property type="project" value="UniProtKB-UniRule"/>
</dbReference>
<comment type="catalytic activity">
    <reaction evidence="10">
        <text>D-alanyl-D-alanine + UDP-N-acetyl-alpha-D-muramoyl-L-alanyl-gamma-D-glutamyl-meso-2,6-diaminopimelate + ATP = UDP-N-acetyl-alpha-D-muramoyl-L-alanyl-gamma-D-glutamyl-meso-2,6-diaminopimeloyl-D-alanyl-D-alanine + ADP + phosphate + H(+)</text>
        <dbReference type="Rhea" id="RHEA:28374"/>
        <dbReference type="ChEBI" id="CHEBI:15378"/>
        <dbReference type="ChEBI" id="CHEBI:30616"/>
        <dbReference type="ChEBI" id="CHEBI:43474"/>
        <dbReference type="ChEBI" id="CHEBI:57822"/>
        <dbReference type="ChEBI" id="CHEBI:61386"/>
        <dbReference type="ChEBI" id="CHEBI:83905"/>
        <dbReference type="ChEBI" id="CHEBI:456216"/>
        <dbReference type="EC" id="6.3.2.10"/>
    </reaction>
</comment>
<dbReference type="InterPro" id="IPR035911">
    <property type="entry name" value="MurE/MurF_N"/>
</dbReference>
<dbReference type="GO" id="GO:0008360">
    <property type="term" value="P:regulation of cell shape"/>
    <property type="evidence" value="ECO:0007669"/>
    <property type="project" value="UniProtKB-KW"/>
</dbReference>
<keyword evidence="8 10" id="KW-0131">Cell cycle</keyword>
<dbReference type="Pfam" id="PF02875">
    <property type="entry name" value="Mur_ligase_C"/>
    <property type="match status" value="1"/>
</dbReference>
<evidence type="ECO:0000256" key="5">
    <source>
        <dbReference type="ARBA" id="ARBA00022840"/>
    </source>
</evidence>
<name>D6Z3Q4_DESAT</name>
<dbReference type="PANTHER" id="PTHR43024">
    <property type="entry name" value="UDP-N-ACETYLMURAMOYL-TRIPEPTIDE--D-ALANYL-D-ALANINE LIGASE"/>
    <property type="match status" value="1"/>
</dbReference>
<evidence type="ECO:0000256" key="2">
    <source>
        <dbReference type="ARBA" id="ARBA00022598"/>
    </source>
</evidence>
<dbReference type="STRING" id="589865.DaAHT2_1484"/>
<evidence type="ECO:0000256" key="7">
    <source>
        <dbReference type="ARBA" id="ARBA00022984"/>
    </source>
</evidence>
<evidence type="ECO:0000256" key="1">
    <source>
        <dbReference type="ARBA" id="ARBA00022490"/>
    </source>
</evidence>
<comment type="subcellular location">
    <subcellularLocation>
        <location evidence="10">Cytoplasm</location>
    </subcellularLocation>
</comment>
<dbReference type="SUPFAM" id="SSF53623">
    <property type="entry name" value="MurD-like peptide ligases, catalytic domain"/>
    <property type="match status" value="1"/>
</dbReference>
<dbReference type="GO" id="GO:0005737">
    <property type="term" value="C:cytoplasm"/>
    <property type="evidence" value="ECO:0007669"/>
    <property type="project" value="UniProtKB-SubCell"/>
</dbReference>
<evidence type="ECO:0000259" key="12">
    <source>
        <dbReference type="Pfam" id="PF01225"/>
    </source>
</evidence>
<feature type="domain" description="Mur ligase N-terminal catalytic" evidence="12">
    <location>
        <begin position="58"/>
        <end position="127"/>
    </location>
</feature>
<dbReference type="InterPro" id="IPR005863">
    <property type="entry name" value="UDP-N-AcMur_synth"/>
</dbReference>
<dbReference type="EMBL" id="CP001940">
    <property type="protein sequence ID" value="ADH86179.1"/>
    <property type="molecule type" value="Genomic_DNA"/>
</dbReference>
<comment type="similarity">
    <text evidence="10">Belongs to the MurCDEF family. MurF subfamily.</text>
</comment>
<dbReference type="HAMAP" id="MF_02019">
    <property type="entry name" value="MurF"/>
    <property type="match status" value="1"/>
</dbReference>
<dbReference type="InterPro" id="IPR004101">
    <property type="entry name" value="Mur_ligase_C"/>
</dbReference>
<feature type="domain" description="Mur ligase central" evidence="14">
    <location>
        <begin position="140"/>
        <end position="297"/>
    </location>
</feature>
<feature type="domain" description="Mur ligase C-terminal" evidence="13">
    <location>
        <begin position="402"/>
        <end position="532"/>
    </location>
</feature>
<dbReference type="InterPro" id="IPR036615">
    <property type="entry name" value="Mur_ligase_C_dom_sf"/>
</dbReference>
<dbReference type="InterPro" id="IPR051046">
    <property type="entry name" value="MurCDEF_CellWall_CoF430Synth"/>
</dbReference>
<dbReference type="Gene3D" id="3.90.190.20">
    <property type="entry name" value="Mur ligase, C-terminal domain"/>
    <property type="match status" value="1"/>
</dbReference>
<accession>D6Z3Q4</accession>
<dbReference type="GO" id="GO:0071555">
    <property type="term" value="P:cell wall organization"/>
    <property type="evidence" value="ECO:0007669"/>
    <property type="project" value="UniProtKB-KW"/>
</dbReference>
<gene>
    <name evidence="10" type="primary">murF</name>
    <name evidence="15" type="ordered locus">DaAHT2_1484</name>
</gene>
<dbReference type="EC" id="6.3.2.10" evidence="10"/>
<keyword evidence="7 10" id="KW-0573">Peptidoglycan synthesis</keyword>
<keyword evidence="3 10" id="KW-0132">Cell division</keyword>
<evidence type="ECO:0000256" key="3">
    <source>
        <dbReference type="ARBA" id="ARBA00022618"/>
    </source>
</evidence>
<evidence type="ECO:0000256" key="8">
    <source>
        <dbReference type="ARBA" id="ARBA00023306"/>
    </source>
</evidence>
<evidence type="ECO:0000259" key="14">
    <source>
        <dbReference type="Pfam" id="PF08245"/>
    </source>
</evidence>
<evidence type="ECO:0000256" key="9">
    <source>
        <dbReference type="ARBA" id="ARBA00023316"/>
    </source>
</evidence>
<dbReference type="GO" id="GO:0008766">
    <property type="term" value="F:UDP-N-acetylmuramoylalanyl-D-glutamyl-2,6-diaminopimelate-D-alanyl-D-alanine ligase activity"/>
    <property type="evidence" value="ECO:0007669"/>
    <property type="project" value="RHEA"/>
</dbReference>
<dbReference type="GO" id="GO:0051301">
    <property type="term" value="P:cell division"/>
    <property type="evidence" value="ECO:0007669"/>
    <property type="project" value="UniProtKB-KW"/>
</dbReference>
<comment type="function">
    <text evidence="10">Involved in cell wall formation. Catalyzes the final step in the synthesis of UDP-N-acetylmuramoyl-pentapeptide, the precursor of murein.</text>
</comment>
<dbReference type="Pfam" id="PF08245">
    <property type="entry name" value="Mur_ligase_M"/>
    <property type="match status" value="1"/>
</dbReference>
<evidence type="ECO:0000256" key="10">
    <source>
        <dbReference type="HAMAP-Rule" id="MF_02019"/>
    </source>
</evidence>
<dbReference type="InterPro" id="IPR036565">
    <property type="entry name" value="Mur-like_cat_sf"/>
</dbReference>
<dbReference type="HOGENOM" id="CLU_031507_4_0_7"/>
<keyword evidence="1 10" id="KW-0963">Cytoplasm</keyword>
<keyword evidence="9 10" id="KW-0961">Cell wall biogenesis/degradation</keyword>
<dbReference type="Gene3D" id="3.40.1190.10">
    <property type="entry name" value="Mur-like, catalytic domain"/>
    <property type="match status" value="1"/>
</dbReference>
<evidence type="ECO:0000256" key="4">
    <source>
        <dbReference type="ARBA" id="ARBA00022741"/>
    </source>
</evidence>
<organism evidence="15 16">
    <name type="scientific">Desulfurivibrio alkaliphilus (strain DSM 19089 / UNIQEM U267 / AHT2)</name>
    <dbReference type="NCBI Taxonomy" id="589865"/>
    <lineage>
        <taxon>Bacteria</taxon>
        <taxon>Pseudomonadati</taxon>
        <taxon>Thermodesulfobacteriota</taxon>
        <taxon>Desulfobulbia</taxon>
        <taxon>Desulfobulbales</taxon>
        <taxon>Desulfobulbaceae</taxon>
        <taxon>Desulfurivibrio</taxon>
    </lineage>
</organism>
<comment type="pathway">
    <text evidence="10">Cell wall biogenesis; peptidoglycan biosynthesis.</text>
</comment>
<dbReference type="InParanoid" id="D6Z3Q4"/>
<evidence type="ECO:0000256" key="6">
    <source>
        <dbReference type="ARBA" id="ARBA00022960"/>
    </source>
</evidence>
<dbReference type="InterPro" id="IPR000713">
    <property type="entry name" value="Mur_ligase_N"/>
</dbReference>
<feature type="binding site" evidence="10">
    <location>
        <begin position="142"/>
        <end position="148"/>
    </location>
    <ligand>
        <name>ATP</name>
        <dbReference type="ChEBI" id="CHEBI:30616"/>
    </ligand>
</feature>
<evidence type="ECO:0000313" key="16">
    <source>
        <dbReference type="Proteomes" id="UP000001508"/>
    </source>
</evidence>
<reference evidence="16" key="1">
    <citation type="submission" date="2010-02" db="EMBL/GenBank/DDBJ databases">
        <title>Complete sequence of Desulfurivibrio alkaliphilus AHT2.</title>
        <authorList>
            <consortium name="US DOE Joint Genome Institute"/>
            <person name="Pitluck S."/>
            <person name="Chertkov O."/>
            <person name="Detter J.C."/>
            <person name="Han C."/>
            <person name="Tapia R."/>
            <person name="Larimer F."/>
            <person name="Land M."/>
            <person name="Hauser L."/>
            <person name="Kyrpides N."/>
            <person name="Mikhailova N."/>
            <person name="Sorokin D.Y."/>
            <person name="Muyzer G."/>
            <person name="Woyke T."/>
        </authorList>
    </citation>
    <scope>NUCLEOTIDE SEQUENCE [LARGE SCALE GENOMIC DNA]</scope>
    <source>
        <strain evidence="16">DSM 19089 / UNIQEM U267 / AHT2</strain>
    </source>
</reference>
<keyword evidence="4 10" id="KW-0547">Nucleotide-binding</keyword>
<protein>
    <recommendedName>
        <fullName evidence="10">UDP-N-acetylmuramoyl-tripeptide--D-alanyl-D-alanine ligase</fullName>
        <ecNumber evidence="10">6.3.2.10</ecNumber>
    </recommendedName>
    <alternativeName>
        <fullName evidence="10">D-alanyl-D-alanine-adding enzyme</fullName>
    </alternativeName>
</protein>
<evidence type="ECO:0000259" key="13">
    <source>
        <dbReference type="Pfam" id="PF02875"/>
    </source>
</evidence>
<dbReference type="PANTHER" id="PTHR43024:SF1">
    <property type="entry name" value="UDP-N-ACETYLMURAMOYL-TRIPEPTIDE--D-ALANYL-D-ALANINE LIGASE"/>
    <property type="match status" value="1"/>
</dbReference>